<accession>A0ABR2QHL9</accession>
<sequence length="223" mass="25814">MMASTTEWDARKVNQVFEREDARRILDCPIANTHEDRIIWGQVSSGSYTTRSGHNWLINRSAVREVVSPLWKTLSKLKVLPEIRIFGWRLAKEALLVGSRVRAAYLGDGLCRMSQQGIETYLHAVRECPSVQEVVKESGIDVLLPQGSFNTSKDWLEIASGLLNEEQFTFLIVLYWNIWNRRNRWVHSNQLIPVRLVSEYTQIVMAGWLPENKDGEKETQWEL</sequence>
<dbReference type="Proteomes" id="UP001396334">
    <property type="component" value="Unassembled WGS sequence"/>
</dbReference>
<proteinExistence type="predicted"/>
<reference evidence="1 2" key="1">
    <citation type="journal article" date="2024" name="G3 (Bethesda)">
        <title>Genome assembly of Hibiscus sabdariffa L. provides insights into metabolisms of medicinal natural products.</title>
        <authorList>
            <person name="Kim T."/>
        </authorList>
    </citation>
    <scope>NUCLEOTIDE SEQUENCE [LARGE SCALE GENOMIC DNA]</scope>
    <source>
        <strain evidence="1">TK-2024</strain>
        <tissue evidence="1">Old leaves</tissue>
    </source>
</reference>
<evidence type="ECO:0008006" key="3">
    <source>
        <dbReference type="Google" id="ProtNLM"/>
    </source>
</evidence>
<dbReference type="EMBL" id="JBBPBN010000038">
    <property type="protein sequence ID" value="KAK8999994.1"/>
    <property type="molecule type" value="Genomic_DNA"/>
</dbReference>
<comment type="caution">
    <text evidence="1">The sequence shown here is derived from an EMBL/GenBank/DDBJ whole genome shotgun (WGS) entry which is preliminary data.</text>
</comment>
<evidence type="ECO:0000313" key="1">
    <source>
        <dbReference type="EMBL" id="KAK8999994.1"/>
    </source>
</evidence>
<gene>
    <name evidence="1" type="ORF">V6N11_082132</name>
</gene>
<keyword evidence="2" id="KW-1185">Reference proteome</keyword>
<evidence type="ECO:0000313" key="2">
    <source>
        <dbReference type="Proteomes" id="UP001396334"/>
    </source>
</evidence>
<name>A0ABR2QHL9_9ROSI</name>
<organism evidence="1 2">
    <name type="scientific">Hibiscus sabdariffa</name>
    <name type="common">roselle</name>
    <dbReference type="NCBI Taxonomy" id="183260"/>
    <lineage>
        <taxon>Eukaryota</taxon>
        <taxon>Viridiplantae</taxon>
        <taxon>Streptophyta</taxon>
        <taxon>Embryophyta</taxon>
        <taxon>Tracheophyta</taxon>
        <taxon>Spermatophyta</taxon>
        <taxon>Magnoliopsida</taxon>
        <taxon>eudicotyledons</taxon>
        <taxon>Gunneridae</taxon>
        <taxon>Pentapetalae</taxon>
        <taxon>rosids</taxon>
        <taxon>malvids</taxon>
        <taxon>Malvales</taxon>
        <taxon>Malvaceae</taxon>
        <taxon>Malvoideae</taxon>
        <taxon>Hibiscus</taxon>
    </lineage>
</organism>
<protein>
    <recommendedName>
        <fullName evidence="3">Reverse transcriptase zinc-binding domain-containing protein</fullName>
    </recommendedName>
</protein>